<dbReference type="eggNOG" id="COG0248">
    <property type="taxonomic scope" value="Bacteria"/>
</dbReference>
<evidence type="ECO:0000313" key="3">
    <source>
        <dbReference type="Proteomes" id="UP000028486"/>
    </source>
</evidence>
<dbReference type="InterPro" id="IPR043129">
    <property type="entry name" value="ATPase_NBD"/>
</dbReference>
<dbReference type="HOGENOM" id="CLU_025908_1_2_7"/>
<dbReference type="InterPro" id="IPR050273">
    <property type="entry name" value="GppA/Ppx_hydrolase"/>
</dbReference>
<dbReference type="GO" id="GO:0016462">
    <property type="term" value="F:pyrophosphatase activity"/>
    <property type="evidence" value="ECO:0007669"/>
    <property type="project" value="TreeGrafter"/>
</dbReference>
<sequence length="295" mass="32430">MIICIDLGSNTLRACLMNESLEVIKSYEKIVGSARNLSPKGLADDAMERIKSGLKEIKNEFDFGKFRHKAVATEAFRLASNAKAFFDDILVEFGIKFTIISGQLEARLTKLGVQNRADKLGIDITNALLIDLGGASTEIGFKDEFKSFRFGIVKFCEECLGEDLSSFKNYDDFENMAIKKTKEAREFISKFKFNTILLTSGVPTSVAALKLGLTYSSYDAKLVNGLVINEADMDATIELIKTNPNIDELTGDSRAGLVLGGIWLLKSMLDSSKPWIVIDDGLREGIAVGAKINLI</sequence>
<protein>
    <submittedName>
        <fullName evidence="2">Exopolyphosphatase, Ppx/GppA family</fullName>
    </submittedName>
</protein>
<dbReference type="Gene3D" id="3.30.420.150">
    <property type="entry name" value="Exopolyphosphatase. Domain 2"/>
    <property type="match status" value="1"/>
</dbReference>
<accession>A0A076FBD2</accession>
<dbReference type="InterPro" id="IPR003695">
    <property type="entry name" value="Ppx_GppA_N"/>
</dbReference>
<reference evidence="3" key="1">
    <citation type="journal article" date="2014" name="Genome Announc.">
        <title>Complete Genome Sequence of Campylobacter iguaniorum Strain 1485ET, Isolated from a Bearded Dragon (Pogona vitticeps).</title>
        <authorList>
            <person name="Gilbert M.J."/>
            <person name="Miller W.G."/>
            <person name="Yee E."/>
            <person name="Kik M."/>
            <person name="Wagenaar J.A."/>
            <person name="Duim B."/>
        </authorList>
    </citation>
    <scope>NUCLEOTIDE SEQUENCE [LARGE SCALE GENOMIC DNA]</scope>
    <source>
        <strain evidence="3">1485E</strain>
    </source>
</reference>
<dbReference type="KEGG" id="caj:CIG1485E_0919"/>
<dbReference type="EMBL" id="CP009043">
    <property type="protein sequence ID" value="AII14757.1"/>
    <property type="molecule type" value="Genomic_DNA"/>
</dbReference>
<dbReference type="PANTHER" id="PTHR30005:SF0">
    <property type="entry name" value="RETROGRADE REGULATION PROTEIN 2"/>
    <property type="match status" value="1"/>
</dbReference>
<dbReference type="SUPFAM" id="SSF53067">
    <property type="entry name" value="Actin-like ATPase domain"/>
    <property type="match status" value="2"/>
</dbReference>
<proteinExistence type="predicted"/>
<name>A0A076FBD2_9BACT</name>
<dbReference type="Gene3D" id="3.30.420.40">
    <property type="match status" value="1"/>
</dbReference>
<dbReference type="PANTHER" id="PTHR30005">
    <property type="entry name" value="EXOPOLYPHOSPHATASE"/>
    <property type="match status" value="1"/>
</dbReference>
<dbReference type="Pfam" id="PF02541">
    <property type="entry name" value="Ppx-GppA"/>
    <property type="match status" value="1"/>
</dbReference>
<feature type="domain" description="Ppx/GppA phosphatase N-terminal" evidence="1">
    <location>
        <begin position="42"/>
        <end position="289"/>
    </location>
</feature>
<dbReference type="AlphaFoldDB" id="A0A076FBD2"/>
<evidence type="ECO:0000313" key="2">
    <source>
        <dbReference type="EMBL" id="AII14757.1"/>
    </source>
</evidence>
<organism evidence="2 3">
    <name type="scientific">Campylobacter iguaniorum</name>
    <dbReference type="NCBI Taxonomy" id="1244531"/>
    <lineage>
        <taxon>Bacteria</taxon>
        <taxon>Pseudomonadati</taxon>
        <taxon>Campylobacterota</taxon>
        <taxon>Epsilonproteobacteria</taxon>
        <taxon>Campylobacterales</taxon>
        <taxon>Campylobacteraceae</taxon>
        <taxon>Campylobacter</taxon>
    </lineage>
</organism>
<evidence type="ECO:0000259" key="1">
    <source>
        <dbReference type="Pfam" id="PF02541"/>
    </source>
</evidence>
<gene>
    <name evidence="2" type="ORF">CIG1485E_0919</name>
</gene>
<dbReference type="STRING" id="1244531.CIG2463D_0919"/>
<dbReference type="Proteomes" id="UP000028486">
    <property type="component" value="Chromosome"/>
</dbReference>
<dbReference type="RefSeq" id="WP_038454226.1">
    <property type="nucleotide sequence ID" value="NZ_CP009043.1"/>
</dbReference>
<keyword evidence="3" id="KW-1185">Reference proteome</keyword>